<dbReference type="GeneID" id="13452079"/>
<proteinExistence type="predicted"/>
<dbReference type="VEuPathDB" id="TriTrypDB:LmxM.32.2190"/>
<evidence type="ECO:0000313" key="2">
    <source>
        <dbReference type="EMBL" id="CBZ30025.1"/>
    </source>
</evidence>
<organism evidence="2 3">
    <name type="scientific">Leishmania mexicana (strain MHOM/GT/2001/U1103)</name>
    <dbReference type="NCBI Taxonomy" id="929439"/>
    <lineage>
        <taxon>Eukaryota</taxon>
        <taxon>Discoba</taxon>
        <taxon>Euglenozoa</taxon>
        <taxon>Kinetoplastea</taxon>
        <taxon>Metakinetoplastina</taxon>
        <taxon>Trypanosomatida</taxon>
        <taxon>Trypanosomatidae</taxon>
        <taxon>Leishmaniinae</taxon>
        <taxon>Leishmania</taxon>
    </lineage>
</organism>
<dbReference type="Proteomes" id="UP000007259">
    <property type="component" value="Chromosome 32"/>
</dbReference>
<feature type="compositionally biased region" description="Basic and acidic residues" evidence="1">
    <location>
        <begin position="727"/>
        <end position="743"/>
    </location>
</feature>
<evidence type="ECO:0000256" key="1">
    <source>
        <dbReference type="SAM" id="MobiDB-lite"/>
    </source>
</evidence>
<feature type="compositionally biased region" description="Low complexity" evidence="1">
    <location>
        <begin position="797"/>
        <end position="812"/>
    </location>
</feature>
<feature type="region of interest" description="Disordered" evidence="1">
    <location>
        <begin position="346"/>
        <end position="381"/>
    </location>
</feature>
<protein>
    <submittedName>
        <fullName evidence="2">Uncharacterized protein</fullName>
    </submittedName>
</protein>
<feature type="compositionally biased region" description="Low complexity" evidence="1">
    <location>
        <begin position="280"/>
        <end position="289"/>
    </location>
</feature>
<feature type="compositionally biased region" description="Low complexity" evidence="1">
    <location>
        <begin position="99"/>
        <end position="114"/>
    </location>
</feature>
<dbReference type="OrthoDB" id="267177at2759"/>
<feature type="compositionally biased region" description="Basic and acidic residues" evidence="1">
    <location>
        <begin position="147"/>
        <end position="174"/>
    </location>
</feature>
<feature type="compositionally biased region" description="Polar residues" evidence="1">
    <location>
        <begin position="421"/>
        <end position="447"/>
    </location>
</feature>
<feature type="region of interest" description="Disordered" evidence="1">
    <location>
        <begin position="410"/>
        <end position="460"/>
    </location>
</feature>
<evidence type="ECO:0000313" key="3">
    <source>
        <dbReference type="Proteomes" id="UP000007259"/>
    </source>
</evidence>
<feature type="compositionally biased region" description="Polar residues" evidence="1">
    <location>
        <begin position="1003"/>
        <end position="1015"/>
    </location>
</feature>
<gene>
    <name evidence="2" type="ORF">LMXM_32_2190</name>
</gene>
<feature type="region of interest" description="Disordered" evidence="1">
    <location>
        <begin position="756"/>
        <end position="825"/>
    </location>
</feature>
<feature type="region of interest" description="Disordered" evidence="1">
    <location>
        <begin position="134"/>
        <end position="187"/>
    </location>
</feature>
<feature type="compositionally biased region" description="Basic and acidic residues" evidence="1">
    <location>
        <begin position="263"/>
        <end position="276"/>
    </location>
</feature>
<sequence>MATPFTVAIAGGGAAPSRYHSRLDGDQSGCGRGFPRVVAYTRTTAFLFAPTAATSPSSLLPPRRPVLADQRLSRQTMSSDYFVNRAAAALSPSTPPPLSSRAAPSARHPSSHLAEPCFIRTSTRTGYDLEATTAAWQPPHPGGRPCEGARHDNTRPHTRDGAHSHRPRVHDGRPAETSFSRPSGSIRAEAYRQAPVPHTGARGTCVENVPLSPSPCRSVAGAPCEAHQHSGVSDVVATARMRTWPINLMGRDGLVVSGSSRTRGGDAHDRVRDTRPDCTSAAASSAPSSCAASRKVQPWSCQRAGCPSTTAREHPQPQQVTPSGQRGRLSVLLSTAESETIAAHTRRCSRLRSSQHVDSENTFQAATREDGAPATTAFTRRDPGFAVPSIKAHVDAALFVEPFHRLSAAARQGTSPLRHASVTSSQPRQRTSPCDVPSSTRNTTVITPVSPRSGLPKEESVHRPLEALTLTPNDVLGCVATGSSPDAVHTSVHCGVAGTVAEHVHGAEIAHGEGQPTASVVSSPSHHLSRTSSLALAGAVLSPSSRQASLSAVRARLTYSSAEDGGWLDRFSSCFCAEAAQQQLFLIAQRCHLIQQEEAAAREWLVLDASMQWHHIVGEERAGYRLAKSQQDHRRLPDTSACRVVCVDAFGSDLARARSAELSPSPLPEETLRLVATPPSRQRLRRRPSASSRSLLCPRTSVPVSAPDEDDGESRMRSFSMSTSLPRHADHRNGDRVPHDQDAPAGFEEVHRYTAEKKPNSGAKDEAFGDATEEAQERKDFMDDRGHEAASEEPRSSVRSSEVNQRTTSPRRALPPSPSSEGPEGELLARIRDLHYEEEDQRFLLTGDCPPPDVFQRWADRYFEDKRVYFSSAASGAGQSSALRAALSPEAAERCCSRSDSPPIVPPTHDVAAFVALAPSDSALARMPAAALHDPSRSPLLSTTAEGEAKQADEEFLRREGASASWHRLCSEHRRAWAMENFLGTDDAYANYHDEWSAGPTRSPLSSSRGQSGLNASGRCAPDPRIFSAGPSAGPQNAFLPLADAAPSSSVPRTTPIEGAATRAKRDFLQQPPKPLTAKSLLFHQMACPTEKTYLAPLGSEREAWQALIDAFIDGLLQIMARE</sequence>
<dbReference type="KEGG" id="lmi:LMXM_32_2190"/>
<keyword evidence="3" id="KW-1185">Reference proteome</keyword>
<dbReference type="AlphaFoldDB" id="E9B457"/>
<accession>E9B457</accession>
<feature type="compositionally biased region" description="Polar residues" evidence="1">
    <location>
        <begin position="351"/>
        <end position="365"/>
    </location>
</feature>
<dbReference type="PhylomeDB" id="E9B457"/>
<feature type="region of interest" description="Disordered" evidence="1">
    <location>
        <begin position="255"/>
        <end position="289"/>
    </location>
</feature>
<feature type="compositionally biased region" description="Basic and acidic residues" evidence="1">
    <location>
        <begin position="775"/>
        <end position="796"/>
    </location>
</feature>
<feature type="region of interest" description="Disordered" evidence="1">
    <location>
        <begin position="301"/>
        <end position="327"/>
    </location>
</feature>
<name>E9B457_LEIMU</name>
<dbReference type="OMA" id="MACPTEK"/>
<dbReference type="EMBL" id="FR799585">
    <property type="protein sequence ID" value="CBZ30025.1"/>
    <property type="molecule type" value="Genomic_DNA"/>
</dbReference>
<feature type="region of interest" description="Disordered" evidence="1">
    <location>
        <begin position="89"/>
        <end position="116"/>
    </location>
</feature>
<feature type="region of interest" description="Disordered" evidence="1">
    <location>
        <begin position="998"/>
        <end position="1019"/>
    </location>
</feature>
<feature type="compositionally biased region" description="Low complexity" evidence="1">
    <location>
        <begin position="689"/>
        <end position="699"/>
    </location>
</feature>
<feature type="region of interest" description="Disordered" evidence="1">
    <location>
        <begin position="676"/>
        <end position="743"/>
    </location>
</feature>
<feature type="compositionally biased region" description="Basic and acidic residues" evidence="1">
    <location>
        <begin position="756"/>
        <end position="767"/>
    </location>
</feature>
<reference evidence="2 3" key="1">
    <citation type="journal article" date="2011" name="Genome Res.">
        <title>Chromosome and gene copy number variation allow major structural change between species and strains of Leishmania.</title>
        <authorList>
            <person name="Rogers M.B."/>
            <person name="Hilley J.D."/>
            <person name="Dickens N.J."/>
            <person name="Wilkes J."/>
            <person name="Bates P.A."/>
            <person name="Depledge D.P."/>
            <person name="Harris D."/>
            <person name="Her Y."/>
            <person name="Herzyk P."/>
            <person name="Imamura H."/>
            <person name="Otto T.D."/>
            <person name="Sanders M."/>
            <person name="Seeger K."/>
            <person name="Dujardin J.C."/>
            <person name="Berriman M."/>
            <person name="Smith D.F."/>
            <person name="Hertz-Fowler C."/>
            <person name="Mottram J.C."/>
        </authorList>
    </citation>
    <scope>NUCLEOTIDE SEQUENCE [LARGE SCALE GENOMIC DNA]</scope>
    <source>
        <strain evidence="2 3">MHOM/GT/2001/U1103</strain>
    </source>
</reference>
<dbReference type="RefSeq" id="XP_003878474.1">
    <property type="nucleotide sequence ID" value="XM_003878425.1"/>
</dbReference>